<dbReference type="EMBL" id="BBTG02000010">
    <property type="protein sequence ID" value="GAO13268.1"/>
    <property type="molecule type" value="Genomic_DNA"/>
</dbReference>
<proteinExistence type="predicted"/>
<name>A0A1B5KTI0_USTVR</name>
<sequence length="207" mass="22435">MADASASIKKKGPESNDLEQYVSSLISSLSAKETNVQQMAGPAVKLCSLFLVANFELARQAVPNGAKVLRTVHSRHAGGDRRVILTQGQIRGRQAGSREADRPPAEYAKYLCLFVSLGLMIDRSREGTARYRLRACCADGHVLRATMTHIRIESNRIEQSSGSGVVLVLTSVVRGPASVGWDEAENIHPFSVPAIMTIMIAETNRSS</sequence>
<reference evidence="2" key="1">
    <citation type="journal article" date="2016" name="Genome Announc.">
        <title>Genome sequence of Ustilaginoidea virens IPU010, a rice pathogenic fungus causing false smut.</title>
        <authorList>
            <person name="Kumagai T."/>
            <person name="Ishii T."/>
            <person name="Terai G."/>
            <person name="Umemura M."/>
            <person name="Machida M."/>
            <person name="Asai K."/>
        </authorList>
    </citation>
    <scope>NUCLEOTIDE SEQUENCE [LARGE SCALE GENOMIC DNA]</scope>
    <source>
        <strain evidence="2">IPU010</strain>
    </source>
</reference>
<protein>
    <submittedName>
        <fullName evidence="1">Uncharacterized protein</fullName>
    </submittedName>
</protein>
<evidence type="ECO:0000313" key="2">
    <source>
        <dbReference type="Proteomes" id="UP000054053"/>
    </source>
</evidence>
<comment type="caution">
    <text evidence="1">The sequence shown here is derived from an EMBL/GenBank/DDBJ whole genome shotgun (WGS) entry which is preliminary data.</text>
</comment>
<dbReference type="Proteomes" id="UP000054053">
    <property type="component" value="Unassembled WGS sequence"/>
</dbReference>
<gene>
    <name evidence="1" type="ORF">UVI_02026140</name>
</gene>
<organism evidence="1 2">
    <name type="scientific">Ustilaginoidea virens</name>
    <name type="common">Rice false smut fungus</name>
    <name type="synonym">Villosiclava virens</name>
    <dbReference type="NCBI Taxonomy" id="1159556"/>
    <lineage>
        <taxon>Eukaryota</taxon>
        <taxon>Fungi</taxon>
        <taxon>Dikarya</taxon>
        <taxon>Ascomycota</taxon>
        <taxon>Pezizomycotina</taxon>
        <taxon>Sordariomycetes</taxon>
        <taxon>Hypocreomycetidae</taxon>
        <taxon>Hypocreales</taxon>
        <taxon>Clavicipitaceae</taxon>
        <taxon>Ustilaginoidea</taxon>
    </lineage>
</organism>
<accession>A0A1B5KTI0</accession>
<dbReference type="AlphaFoldDB" id="A0A1B5KTI0"/>
<evidence type="ECO:0000313" key="1">
    <source>
        <dbReference type="EMBL" id="GAO13268.1"/>
    </source>
</evidence>